<dbReference type="AlphaFoldDB" id="A0A6M1T7N6"/>
<dbReference type="CDD" id="cd06423">
    <property type="entry name" value="CESA_like"/>
    <property type="match status" value="1"/>
</dbReference>
<evidence type="ECO:0000313" key="4">
    <source>
        <dbReference type="Proteomes" id="UP000473278"/>
    </source>
</evidence>
<keyword evidence="1" id="KW-1133">Transmembrane helix</keyword>
<sequence length="373" mass="42358">MIFFLNRRDFGPLLPAQSKSFDKESPKVSILIPARNEENVIQKCLESALIQSYPNFEVIVLDDESTDNTPLILKELVDSKPHTLKVIKGRPKPKNWLGKPWACQQLSEEAEGNILIFIDADTWLEEDMVSKIVRSMGRDVVDFLTVWPKQKLGTFWEKTVIPLVYYALLSLLPARYVHKVPAWVPDILKPNVRPLFAAACGQCMAFKRSAYKSIGGHAAVKDEVVEDVALAKRIKEKGLKMKMYHGEASISCRMYTSGKELESGFSKNFLAGFDYNIALFLFMALLHIVVFVLPFVALPIGIITNNIILVLLSGICIAVILLHRFLLARWFDWKPIYAFLHPLAVLWFQRLGIKLVINHFSGKKSSWKGRTIN</sequence>
<proteinExistence type="predicted"/>
<keyword evidence="3" id="KW-0808">Transferase</keyword>
<dbReference type="InterPro" id="IPR001173">
    <property type="entry name" value="Glyco_trans_2-like"/>
</dbReference>
<gene>
    <name evidence="3" type="ORF">G3570_06490</name>
</gene>
<keyword evidence="4" id="KW-1185">Reference proteome</keyword>
<dbReference type="InterPro" id="IPR029044">
    <property type="entry name" value="Nucleotide-diphossugar_trans"/>
</dbReference>
<evidence type="ECO:0000256" key="1">
    <source>
        <dbReference type="SAM" id="Phobius"/>
    </source>
</evidence>
<feature type="transmembrane region" description="Helical" evidence="1">
    <location>
        <begin position="338"/>
        <end position="357"/>
    </location>
</feature>
<dbReference type="Gene3D" id="3.90.550.10">
    <property type="entry name" value="Spore Coat Polysaccharide Biosynthesis Protein SpsA, Chain A"/>
    <property type="match status" value="1"/>
</dbReference>
<protein>
    <submittedName>
        <fullName evidence="3">Glycosyltransferase</fullName>
    </submittedName>
</protein>
<feature type="domain" description="Glycosyltransferase 2-like" evidence="2">
    <location>
        <begin position="29"/>
        <end position="212"/>
    </location>
</feature>
<name>A0A6M1T7N6_9BACT</name>
<dbReference type="SUPFAM" id="SSF53448">
    <property type="entry name" value="Nucleotide-diphospho-sugar transferases"/>
    <property type="match status" value="1"/>
</dbReference>
<dbReference type="Pfam" id="PF00535">
    <property type="entry name" value="Glycos_transf_2"/>
    <property type="match status" value="1"/>
</dbReference>
<reference evidence="3 4" key="1">
    <citation type="submission" date="2020-02" db="EMBL/GenBank/DDBJ databases">
        <title>Balneolaceae bacterium YR4-1, complete genome.</title>
        <authorList>
            <person name="Li Y."/>
            <person name="Wu S."/>
        </authorList>
    </citation>
    <scope>NUCLEOTIDE SEQUENCE [LARGE SCALE GENOMIC DNA]</scope>
    <source>
        <strain evidence="3 4">YR4-1</strain>
    </source>
</reference>
<keyword evidence="1" id="KW-0812">Transmembrane</keyword>
<organism evidence="3 4">
    <name type="scientific">Halalkalibaculum roseum</name>
    <dbReference type="NCBI Taxonomy" id="2709311"/>
    <lineage>
        <taxon>Bacteria</taxon>
        <taxon>Pseudomonadati</taxon>
        <taxon>Balneolota</taxon>
        <taxon>Balneolia</taxon>
        <taxon>Balneolales</taxon>
        <taxon>Balneolaceae</taxon>
        <taxon>Halalkalibaculum</taxon>
    </lineage>
</organism>
<feature type="transmembrane region" description="Helical" evidence="1">
    <location>
        <begin position="307"/>
        <end position="326"/>
    </location>
</feature>
<dbReference type="EMBL" id="JAALLT010000002">
    <property type="protein sequence ID" value="NGP76273.1"/>
    <property type="molecule type" value="Genomic_DNA"/>
</dbReference>
<dbReference type="PANTHER" id="PTHR43646">
    <property type="entry name" value="GLYCOSYLTRANSFERASE"/>
    <property type="match status" value="1"/>
</dbReference>
<feature type="transmembrane region" description="Helical" evidence="1">
    <location>
        <begin position="277"/>
        <end position="300"/>
    </location>
</feature>
<dbReference type="Proteomes" id="UP000473278">
    <property type="component" value="Unassembled WGS sequence"/>
</dbReference>
<dbReference type="PANTHER" id="PTHR43646:SF3">
    <property type="entry name" value="SLR1566 PROTEIN"/>
    <property type="match status" value="1"/>
</dbReference>
<evidence type="ECO:0000259" key="2">
    <source>
        <dbReference type="Pfam" id="PF00535"/>
    </source>
</evidence>
<accession>A0A6M1T7N6</accession>
<keyword evidence="1" id="KW-0472">Membrane</keyword>
<dbReference type="GO" id="GO:0016740">
    <property type="term" value="F:transferase activity"/>
    <property type="evidence" value="ECO:0007669"/>
    <property type="project" value="UniProtKB-KW"/>
</dbReference>
<evidence type="ECO:0000313" key="3">
    <source>
        <dbReference type="EMBL" id="NGP76273.1"/>
    </source>
</evidence>
<comment type="caution">
    <text evidence="3">The sequence shown here is derived from an EMBL/GenBank/DDBJ whole genome shotgun (WGS) entry which is preliminary data.</text>
</comment>